<dbReference type="EMBL" id="JAAWWL010000002">
    <property type="protein sequence ID" value="NKI32610.1"/>
    <property type="molecule type" value="Genomic_DNA"/>
</dbReference>
<evidence type="ECO:0000256" key="5">
    <source>
        <dbReference type="SAM" id="Phobius"/>
    </source>
</evidence>
<dbReference type="PANTHER" id="PTHR12714:SF24">
    <property type="entry name" value="SLR1182 PROTEIN"/>
    <property type="match status" value="1"/>
</dbReference>
<dbReference type="RefSeq" id="WP_168552799.1">
    <property type="nucleotide sequence ID" value="NZ_JAAWWL010000002.1"/>
</dbReference>
<dbReference type="InterPro" id="IPR007318">
    <property type="entry name" value="Phopholipid_MeTrfase"/>
</dbReference>
<evidence type="ECO:0000256" key="4">
    <source>
        <dbReference type="ARBA" id="ARBA00023136"/>
    </source>
</evidence>
<proteinExistence type="predicted"/>
<keyword evidence="4 5" id="KW-0472">Membrane</keyword>
<dbReference type="PANTHER" id="PTHR12714">
    <property type="entry name" value="PROTEIN-S ISOPRENYLCYSTEINE O-METHYLTRANSFERASE"/>
    <property type="match status" value="1"/>
</dbReference>
<dbReference type="Proteomes" id="UP000718451">
    <property type="component" value="Unassembled WGS sequence"/>
</dbReference>
<organism evidence="6 7">
    <name type="scientific">Croceivirga thetidis</name>
    <dbReference type="NCBI Taxonomy" id="2721623"/>
    <lineage>
        <taxon>Bacteria</taxon>
        <taxon>Pseudomonadati</taxon>
        <taxon>Bacteroidota</taxon>
        <taxon>Flavobacteriia</taxon>
        <taxon>Flavobacteriales</taxon>
        <taxon>Flavobacteriaceae</taxon>
        <taxon>Croceivirga</taxon>
    </lineage>
</organism>
<gene>
    <name evidence="6" type="ORF">HCU67_11700</name>
</gene>
<evidence type="ECO:0000313" key="6">
    <source>
        <dbReference type="EMBL" id="NKI32610.1"/>
    </source>
</evidence>
<keyword evidence="3 5" id="KW-1133">Transmembrane helix</keyword>
<protein>
    <submittedName>
        <fullName evidence="6">Isoprenylcysteine carboxylmethyltransferase family protein</fullName>
    </submittedName>
</protein>
<feature type="transmembrane region" description="Helical" evidence="5">
    <location>
        <begin position="89"/>
        <end position="118"/>
    </location>
</feature>
<evidence type="ECO:0000256" key="1">
    <source>
        <dbReference type="ARBA" id="ARBA00004127"/>
    </source>
</evidence>
<sequence>MRLKLPPAIIFLVFGALMFFLARILPVGKFDFFGREVFTKVLLGIAILIAVIAIVQFRLKKTTVNPQRPQKASSLVTTGIYDLSRNPMYLAMLLLLVALGLEFQNAFNTLLVGGYVFYMNKFQIIPEEEELAKKFGQEYKLYLKAVRRWF</sequence>
<feature type="transmembrane region" description="Helical" evidence="5">
    <location>
        <begin position="6"/>
        <end position="25"/>
    </location>
</feature>
<comment type="subcellular location">
    <subcellularLocation>
        <location evidence="1">Endomembrane system</location>
        <topology evidence="1">Multi-pass membrane protein</topology>
    </subcellularLocation>
</comment>
<feature type="transmembrane region" description="Helical" evidence="5">
    <location>
        <begin position="37"/>
        <end position="59"/>
    </location>
</feature>
<accession>A0ABX1GUL4</accession>
<dbReference type="Gene3D" id="1.20.120.1630">
    <property type="match status" value="1"/>
</dbReference>
<evidence type="ECO:0000256" key="3">
    <source>
        <dbReference type="ARBA" id="ARBA00022989"/>
    </source>
</evidence>
<keyword evidence="7" id="KW-1185">Reference proteome</keyword>
<reference evidence="6 7" key="1">
    <citation type="submission" date="2020-04" db="EMBL/GenBank/DDBJ databases">
        <authorList>
            <person name="Yoon J."/>
        </authorList>
    </citation>
    <scope>NUCLEOTIDE SEQUENCE [LARGE SCALE GENOMIC DNA]</scope>
    <source>
        <strain evidence="6 7">DJ-13</strain>
    </source>
</reference>
<dbReference type="Pfam" id="PF04191">
    <property type="entry name" value="PEMT"/>
    <property type="match status" value="1"/>
</dbReference>
<keyword evidence="2 5" id="KW-0812">Transmembrane</keyword>
<comment type="caution">
    <text evidence="6">The sequence shown here is derived from an EMBL/GenBank/DDBJ whole genome shotgun (WGS) entry which is preliminary data.</text>
</comment>
<evidence type="ECO:0000313" key="7">
    <source>
        <dbReference type="Proteomes" id="UP000718451"/>
    </source>
</evidence>
<name>A0ABX1GUL4_9FLAO</name>
<evidence type="ECO:0000256" key="2">
    <source>
        <dbReference type="ARBA" id="ARBA00022692"/>
    </source>
</evidence>